<dbReference type="Gene3D" id="3.40.50.300">
    <property type="entry name" value="P-loop containing nucleotide triphosphate hydrolases"/>
    <property type="match status" value="1"/>
</dbReference>
<accession>A0ABS5T646</accession>
<dbReference type="InterPro" id="IPR027417">
    <property type="entry name" value="P-loop_NTPase"/>
</dbReference>
<reference evidence="2 3" key="1">
    <citation type="submission" date="2020-04" db="EMBL/GenBank/DDBJ databases">
        <title>Genome sequencing of Rosenbergiella species.</title>
        <authorList>
            <person name="Alvarez-Perez S."/>
            <person name="Lievens B."/>
        </authorList>
    </citation>
    <scope>NUCLEOTIDE SEQUENCE [LARGE SCALE GENOMIC DNA]</scope>
    <source>
        <strain evidence="2 3">CdVSA20.1</strain>
    </source>
</reference>
<proteinExistence type="predicted"/>
<protein>
    <submittedName>
        <fullName evidence="2">AAA family ATPase</fullName>
    </submittedName>
</protein>
<evidence type="ECO:0000313" key="3">
    <source>
        <dbReference type="Proteomes" id="UP000786875"/>
    </source>
</evidence>
<feature type="domain" description="NadR/Ttd14 AAA" evidence="1">
    <location>
        <begin position="2"/>
        <end position="120"/>
    </location>
</feature>
<dbReference type="InterPro" id="IPR038727">
    <property type="entry name" value="NadR/Ttd14_AAA_dom"/>
</dbReference>
<dbReference type="Proteomes" id="UP000786875">
    <property type="component" value="Unassembled WGS sequence"/>
</dbReference>
<evidence type="ECO:0000313" key="2">
    <source>
        <dbReference type="EMBL" id="MBT0727822.1"/>
    </source>
</evidence>
<evidence type="ECO:0000259" key="1">
    <source>
        <dbReference type="Pfam" id="PF13521"/>
    </source>
</evidence>
<gene>
    <name evidence="2" type="ORF">HGT73_10645</name>
</gene>
<organism evidence="2 3">
    <name type="scientific">Rosenbergiella australiborealis</name>
    <dbReference type="NCBI Taxonomy" id="1544696"/>
    <lineage>
        <taxon>Bacteria</taxon>
        <taxon>Pseudomonadati</taxon>
        <taxon>Pseudomonadota</taxon>
        <taxon>Gammaproteobacteria</taxon>
        <taxon>Enterobacterales</taxon>
        <taxon>Erwiniaceae</taxon>
        <taxon>Rosenbergiella</taxon>
    </lineage>
</organism>
<sequence length="132" mass="15866">MPWRDKVAFSELMLSWELRSWHLAVDSKHPYFFDRRIPDIAGYLTTCDIPIPKHIEKAISLFRYARTVFIAPPWKGIFVQDAERKQSYRESVKTFDAMVECYNRYKYELIELPRTRVEERAEFILSSLDDRI</sequence>
<dbReference type="EMBL" id="JABBFO010000009">
    <property type="protein sequence ID" value="MBT0727822.1"/>
    <property type="molecule type" value="Genomic_DNA"/>
</dbReference>
<dbReference type="Pfam" id="PF13521">
    <property type="entry name" value="AAA_28"/>
    <property type="match status" value="1"/>
</dbReference>
<comment type="caution">
    <text evidence="2">The sequence shown here is derived from an EMBL/GenBank/DDBJ whole genome shotgun (WGS) entry which is preliminary data.</text>
</comment>
<name>A0ABS5T646_9GAMM</name>
<keyword evidence="3" id="KW-1185">Reference proteome</keyword>